<dbReference type="EMBL" id="CANTUO010000004">
    <property type="protein sequence ID" value="CAI5759536.1"/>
    <property type="molecule type" value="Genomic_DNA"/>
</dbReference>
<keyword evidence="6" id="KW-1133">Transmembrane helix</keyword>
<dbReference type="SMART" id="SM00888">
    <property type="entry name" value="EF1_GNE"/>
    <property type="match status" value="1"/>
</dbReference>
<dbReference type="InterPro" id="IPR014717">
    <property type="entry name" value="Transl_elong_EF1B/ribsomal_bS6"/>
</dbReference>
<dbReference type="Pfam" id="PF11951">
    <property type="entry name" value="Fungal_trans_2"/>
    <property type="match status" value="1"/>
</dbReference>
<dbReference type="GO" id="GO:0008270">
    <property type="term" value="F:zinc ion binding"/>
    <property type="evidence" value="ECO:0007669"/>
    <property type="project" value="InterPro"/>
</dbReference>
<dbReference type="Pfam" id="PF10587">
    <property type="entry name" value="EF-1_beta_acid"/>
    <property type="match status" value="1"/>
</dbReference>
<dbReference type="OrthoDB" id="3598904at2759"/>
<evidence type="ECO:0000256" key="1">
    <source>
        <dbReference type="ARBA" id="ARBA00007411"/>
    </source>
</evidence>
<gene>
    <name evidence="10" type="ORF">CANVERA_P4047</name>
</gene>
<comment type="similarity">
    <text evidence="1 4">Belongs to the EF-1-beta/EF-1-delta family.</text>
</comment>
<dbReference type="InterPro" id="IPR014038">
    <property type="entry name" value="EF1B_bsu/dsu_GNE"/>
</dbReference>
<protein>
    <recommendedName>
        <fullName evidence="12">Elongation factor 1-beta</fullName>
    </recommendedName>
</protein>
<dbReference type="GO" id="GO:0003746">
    <property type="term" value="F:translation elongation factor activity"/>
    <property type="evidence" value="ECO:0007669"/>
    <property type="project" value="UniProtKB-KW"/>
</dbReference>
<dbReference type="GO" id="GO:0005853">
    <property type="term" value="C:eukaryotic translation elongation factor 1 complex"/>
    <property type="evidence" value="ECO:0007669"/>
    <property type="project" value="InterPro"/>
</dbReference>
<dbReference type="GO" id="GO:0005085">
    <property type="term" value="F:guanyl-nucleotide exchange factor activity"/>
    <property type="evidence" value="ECO:0007669"/>
    <property type="project" value="TreeGrafter"/>
</dbReference>
<dbReference type="FunFam" id="3.30.70.60:FF:000001">
    <property type="entry name" value="Elongation factor 1-beta 1 like"/>
    <property type="match status" value="1"/>
</dbReference>
<evidence type="ECO:0000256" key="5">
    <source>
        <dbReference type="SAM" id="MobiDB-lite"/>
    </source>
</evidence>
<dbReference type="InterPro" id="IPR018940">
    <property type="entry name" value="EF-1_beta_acid_region_euk"/>
</dbReference>
<dbReference type="SUPFAM" id="SSF47616">
    <property type="entry name" value="GST C-terminal domain-like"/>
    <property type="match status" value="1"/>
</dbReference>
<accession>A0A9W4U169</accession>
<keyword evidence="6" id="KW-0472">Membrane</keyword>
<keyword evidence="2 4" id="KW-0251">Elongation factor</keyword>
<dbReference type="Pfam" id="PF00172">
    <property type="entry name" value="Zn_clus"/>
    <property type="match status" value="1"/>
</dbReference>
<evidence type="ECO:0000256" key="2">
    <source>
        <dbReference type="ARBA" id="ARBA00022768"/>
    </source>
</evidence>
<dbReference type="InterPro" id="IPR036282">
    <property type="entry name" value="Glutathione-S-Trfase_C_sf"/>
</dbReference>
<dbReference type="InterPro" id="IPR021858">
    <property type="entry name" value="Fun_TF"/>
</dbReference>
<dbReference type="Proteomes" id="UP001152885">
    <property type="component" value="Unassembled WGS sequence"/>
</dbReference>
<evidence type="ECO:0000256" key="3">
    <source>
        <dbReference type="ARBA" id="ARBA00022917"/>
    </source>
</evidence>
<dbReference type="CDD" id="cd00292">
    <property type="entry name" value="EF1B"/>
    <property type="match status" value="1"/>
</dbReference>
<dbReference type="InterPro" id="IPR036219">
    <property type="entry name" value="eEF-1beta-like_sf"/>
</dbReference>
<feature type="domain" description="Elongation factor 1 beta central acidic region eukaryote" evidence="9">
    <location>
        <begin position="724"/>
        <end position="751"/>
    </location>
</feature>
<dbReference type="PROSITE" id="PS00825">
    <property type="entry name" value="EF1BD_2"/>
    <property type="match status" value="1"/>
</dbReference>
<keyword evidence="6" id="KW-0812">Transmembrane</keyword>
<comment type="caution">
    <text evidence="10">The sequence shown here is derived from an EMBL/GenBank/DDBJ whole genome shotgun (WGS) entry which is preliminary data.</text>
</comment>
<dbReference type="InterPro" id="IPR001138">
    <property type="entry name" value="Zn2Cys6_DnaBD"/>
</dbReference>
<keyword evidence="11" id="KW-1185">Reference proteome</keyword>
<sequence>MTKTTRVRTGCWTCKKRKCDETKPACKNCLKSKRECEGYGTRYSFDIVEHNSQGIVKKSYSKTQPSANKLKSKSNSKIINKSNSQPISLDDQVELDNIKQTQNNDLFSFNSINDNNFGKDNDTNLPYTSNLAQYSSAIFEDLEGFLSATPTLNNIVDSNTTDVRPFPNHSSSQNSNFSETPSPSLNTNYKLDNQIMSFINKSNSFIEQSNKIGNDSQDNENFLLTISHQEENEMLKHFFKKLLPLLDGHPKSPWPDLALKYCDFDVARSCFLSLSCIHMYESRNAGTEYYQKGIAHINNAMDHLIHNIMENNSNLEGDLENADTLAKRNINYFVILVLINVHILFTVLQNGKSSMSRFLYETFASICKDQNFYNNALLNNEKKRSLAVVLCWYDTVSAIVSCDCRLPYCSPEWYGSHEDSISTLEMMGCPGEIFIAMSKVCQLRNERFLNGDITDKEIKYLNIKQILVNYRDYVPLDINVNEDYNEQSKNEFNPISKDSYFNRLKCALCWSIAVFIILNKVIQPSDFIMENKKLINEFIETYRTMDVKSPLIIQMVWPIYAVGCECNSEWEKSWLLKFMDALYEVAQMGTLNSIKDIVTQIWKRRINGEEITPEEFLKNHWLGEIFVFTIDIMSYSDFSKIDTIKSLNDFLADKSYIDGTNATQADVTVYKAFQKEFPQFSRWFNHIASFTEEFSELPAGNAPVASKKETAAAAAEEDDDDVDLFGSDDDEVDEEAEKLKQQRLAEYAAKKASKGPKPAAKSIVTLDVKPWDDETDLEELLANVKNIEMDGLTWGAHQWIPVGFGIKKLQINLVVEDAKVSLDDLQAAIEEDEDHVQSTDIAAMQKL</sequence>
<dbReference type="CDD" id="cd00067">
    <property type="entry name" value="GAL4"/>
    <property type="match status" value="1"/>
</dbReference>
<dbReference type="SUPFAM" id="SSF54984">
    <property type="entry name" value="eEF-1beta-like"/>
    <property type="match status" value="1"/>
</dbReference>
<organism evidence="10 11">
    <name type="scientific">Candida verbasci</name>
    <dbReference type="NCBI Taxonomy" id="1227364"/>
    <lineage>
        <taxon>Eukaryota</taxon>
        <taxon>Fungi</taxon>
        <taxon>Dikarya</taxon>
        <taxon>Ascomycota</taxon>
        <taxon>Saccharomycotina</taxon>
        <taxon>Pichiomycetes</taxon>
        <taxon>Debaryomycetaceae</taxon>
        <taxon>Candida/Lodderomyces clade</taxon>
        <taxon>Candida</taxon>
    </lineage>
</organism>
<name>A0A9W4U169_9ASCO</name>
<feature type="domain" description="Zn(2)-C6 fungal-type" evidence="7">
    <location>
        <begin position="5"/>
        <end position="47"/>
    </location>
</feature>
<dbReference type="InterPro" id="IPR049720">
    <property type="entry name" value="EF1B_bsu/dsu"/>
</dbReference>
<evidence type="ECO:0000313" key="10">
    <source>
        <dbReference type="EMBL" id="CAI5759536.1"/>
    </source>
</evidence>
<dbReference type="PANTHER" id="PTHR11595:SF21">
    <property type="entry name" value="ELONGATION FACTOR 1-BETA"/>
    <property type="match status" value="1"/>
</dbReference>
<evidence type="ECO:0000313" key="11">
    <source>
        <dbReference type="Proteomes" id="UP001152885"/>
    </source>
</evidence>
<dbReference type="InterPro" id="IPR036864">
    <property type="entry name" value="Zn2-C6_fun-type_DNA-bd_sf"/>
</dbReference>
<evidence type="ECO:0000259" key="8">
    <source>
        <dbReference type="SMART" id="SM00888"/>
    </source>
</evidence>
<dbReference type="Gene3D" id="3.30.70.60">
    <property type="match status" value="1"/>
</dbReference>
<proteinExistence type="inferred from homology"/>
<dbReference type="SMART" id="SM01182">
    <property type="entry name" value="EF-1_beta_acid"/>
    <property type="match status" value="1"/>
</dbReference>
<keyword evidence="3 4" id="KW-0648">Protein biosynthesis</keyword>
<dbReference type="Pfam" id="PF00736">
    <property type="entry name" value="EF1_GNE"/>
    <property type="match status" value="1"/>
</dbReference>
<evidence type="ECO:0000256" key="6">
    <source>
        <dbReference type="SAM" id="Phobius"/>
    </source>
</evidence>
<dbReference type="InterPro" id="IPR001326">
    <property type="entry name" value="Transl_elong_EF1B_B/D_CS"/>
</dbReference>
<feature type="transmembrane region" description="Helical" evidence="6">
    <location>
        <begin position="330"/>
        <end position="348"/>
    </location>
</feature>
<evidence type="ECO:0000256" key="4">
    <source>
        <dbReference type="RuleBase" id="RU003791"/>
    </source>
</evidence>
<dbReference type="PROSITE" id="PS00824">
    <property type="entry name" value="EF1BD_1"/>
    <property type="match status" value="1"/>
</dbReference>
<dbReference type="Gene3D" id="1.20.1050.130">
    <property type="match status" value="1"/>
</dbReference>
<reference evidence="10" key="1">
    <citation type="submission" date="2022-12" db="EMBL/GenBank/DDBJ databases">
        <authorList>
            <person name="Brejova B."/>
        </authorList>
    </citation>
    <scope>NUCLEOTIDE SEQUENCE</scope>
</reference>
<feature type="region of interest" description="Disordered" evidence="5">
    <location>
        <begin position="159"/>
        <end position="184"/>
    </location>
</feature>
<dbReference type="AlphaFoldDB" id="A0A9W4U169"/>
<evidence type="ECO:0000259" key="7">
    <source>
        <dbReference type="SMART" id="SM00066"/>
    </source>
</evidence>
<dbReference type="GO" id="GO:0000981">
    <property type="term" value="F:DNA-binding transcription factor activity, RNA polymerase II-specific"/>
    <property type="evidence" value="ECO:0007669"/>
    <property type="project" value="InterPro"/>
</dbReference>
<evidence type="ECO:0008006" key="12">
    <source>
        <dbReference type="Google" id="ProtNLM"/>
    </source>
</evidence>
<dbReference type="SMART" id="SM00066">
    <property type="entry name" value="GAL4"/>
    <property type="match status" value="1"/>
</dbReference>
<dbReference type="SUPFAM" id="SSF57701">
    <property type="entry name" value="Zn2/Cys6 DNA-binding domain"/>
    <property type="match status" value="1"/>
</dbReference>
<dbReference type="PANTHER" id="PTHR11595">
    <property type="entry name" value="EF-HAND AND COILED-COIL DOMAIN-CONTAINING FAMILY MEMBER"/>
    <property type="match status" value="1"/>
</dbReference>
<dbReference type="Gene3D" id="4.10.240.10">
    <property type="entry name" value="Zn(2)-C6 fungal-type DNA-binding domain"/>
    <property type="match status" value="1"/>
</dbReference>
<dbReference type="GO" id="GO:0005829">
    <property type="term" value="C:cytosol"/>
    <property type="evidence" value="ECO:0007669"/>
    <property type="project" value="TreeGrafter"/>
</dbReference>
<feature type="domain" description="Translation elongation factor EF1B beta/delta subunit guanine nucleotide exchange" evidence="8">
    <location>
        <begin position="761"/>
        <end position="847"/>
    </location>
</feature>
<evidence type="ECO:0000259" key="9">
    <source>
        <dbReference type="SMART" id="SM01182"/>
    </source>
</evidence>